<dbReference type="Proteomes" id="UP000780875">
    <property type="component" value="Unassembled WGS sequence"/>
</dbReference>
<comment type="caution">
    <text evidence="3">The sequence shown here is derived from an EMBL/GenBank/DDBJ whole genome shotgun (WGS) entry which is preliminary data.</text>
</comment>
<sequence>MSTPQHRAGDPGPAAPGAHAGHRRAERAPRPTLRSRGLPAVLAVTLVVTGIVVGAVHLGGSGDRAWASTVVKDNRISVLAGVARSTYDRDAMWTVGTSAANAADGGAILAVDTSGATVAHVDITGDVTGGWQDISAGPGHTLWIAGVARVWKHATVVPVFSISEPSDLAQTSARATRYKLRIPSREKGVQSLLVQPRSGRVYLATDRDHHGKLYVAPEKLSSTTVNRVEKVAKIPAGISGGTFGTRGDGLVLVDDDTTYLYAAPGADPSSRALPDEADPTGVSVDRRGRTLLVSSSRNRAIYRIPLAPDDWPTIPGVTLPTLPIPSSTAPTTSPTPTPTRTPTPTPTPTPTRTPTPTTSPTQTTQPTPSGTMGIGMYSGSFSYESFKSDFATYPAVETTYLNADQVTTPNISRHEAQIDHGISPVITLGYKNGPFTRAQIAAWGSDVQAYFKEFVAGLKTLSDYAAKADNGTHVYFADEHEAQIKINQDKYAYSAYGSSQKPTTQDSAAAWNKVMGYVRTAAPDVVRTYWYGGSGANEDTYASLLEPSLIQMATFDPYRWRHDSASDTPQSLWGSKISSLKSKSWMKNADGSLKPWGLTEWGTDASLGDSANATFITNAMDYLRQQGASFAVYFNRVDGNDTTNDFVITDGSQPKSLAAFRAEVQQ</sequence>
<keyword evidence="2" id="KW-1133">Transmembrane helix</keyword>
<name>A0ABS7UGE1_9ACTN</name>
<evidence type="ECO:0000256" key="1">
    <source>
        <dbReference type="SAM" id="MobiDB-lite"/>
    </source>
</evidence>
<keyword evidence="4" id="KW-1185">Reference proteome</keyword>
<feature type="region of interest" description="Disordered" evidence="1">
    <location>
        <begin position="317"/>
        <end position="370"/>
    </location>
</feature>
<feature type="region of interest" description="Disordered" evidence="1">
    <location>
        <begin position="1"/>
        <end position="33"/>
    </location>
</feature>
<organism evidence="3 4">
    <name type="scientific">Nocardioides mangrovi</name>
    <dbReference type="NCBI Taxonomy" id="2874580"/>
    <lineage>
        <taxon>Bacteria</taxon>
        <taxon>Bacillati</taxon>
        <taxon>Actinomycetota</taxon>
        <taxon>Actinomycetes</taxon>
        <taxon>Propionibacteriales</taxon>
        <taxon>Nocardioidaceae</taxon>
        <taxon>Nocardioides</taxon>
    </lineage>
</organism>
<accession>A0ABS7UGE1</accession>
<evidence type="ECO:0000313" key="4">
    <source>
        <dbReference type="Proteomes" id="UP000780875"/>
    </source>
</evidence>
<feature type="region of interest" description="Disordered" evidence="1">
    <location>
        <begin position="263"/>
        <end position="284"/>
    </location>
</feature>
<dbReference type="InterPro" id="IPR017853">
    <property type="entry name" value="GH"/>
</dbReference>
<feature type="compositionally biased region" description="Low complexity" evidence="1">
    <location>
        <begin position="354"/>
        <end position="369"/>
    </location>
</feature>
<reference evidence="3 4" key="1">
    <citation type="submission" date="2021-09" db="EMBL/GenBank/DDBJ databases">
        <title>Whole genome sequence of Nocardioides sp. GBK3QG-3.</title>
        <authorList>
            <person name="Tuo L."/>
        </authorList>
    </citation>
    <scope>NUCLEOTIDE SEQUENCE [LARGE SCALE GENOMIC DNA]</scope>
    <source>
        <strain evidence="3 4">GBK3QG-3</strain>
    </source>
</reference>
<evidence type="ECO:0000313" key="3">
    <source>
        <dbReference type="EMBL" id="MBZ5739746.1"/>
    </source>
</evidence>
<dbReference type="SUPFAM" id="SSF51445">
    <property type="entry name" value="(Trans)glycosidases"/>
    <property type="match status" value="1"/>
</dbReference>
<feature type="compositionally biased region" description="Low complexity" evidence="1">
    <location>
        <begin position="318"/>
        <end position="332"/>
    </location>
</feature>
<feature type="compositionally biased region" description="Pro residues" evidence="1">
    <location>
        <begin position="333"/>
        <end position="353"/>
    </location>
</feature>
<dbReference type="RefSeq" id="WP_224124107.1">
    <property type="nucleotide sequence ID" value="NZ_JAIQZJ010000009.1"/>
</dbReference>
<protein>
    <recommendedName>
        <fullName evidence="5">GH26 domain-containing protein</fullName>
    </recommendedName>
</protein>
<feature type="compositionally biased region" description="Low complexity" evidence="1">
    <location>
        <begin position="10"/>
        <end position="19"/>
    </location>
</feature>
<proteinExistence type="predicted"/>
<dbReference type="Gene3D" id="3.20.20.80">
    <property type="entry name" value="Glycosidases"/>
    <property type="match status" value="1"/>
</dbReference>
<evidence type="ECO:0000256" key="2">
    <source>
        <dbReference type="SAM" id="Phobius"/>
    </source>
</evidence>
<evidence type="ECO:0008006" key="5">
    <source>
        <dbReference type="Google" id="ProtNLM"/>
    </source>
</evidence>
<dbReference type="SUPFAM" id="SSF63829">
    <property type="entry name" value="Calcium-dependent phosphotriesterase"/>
    <property type="match status" value="1"/>
</dbReference>
<keyword evidence="2" id="KW-0812">Transmembrane</keyword>
<feature type="transmembrane region" description="Helical" evidence="2">
    <location>
        <begin position="37"/>
        <end position="58"/>
    </location>
</feature>
<keyword evidence="2" id="KW-0472">Membrane</keyword>
<dbReference type="EMBL" id="JAIQZJ010000009">
    <property type="protein sequence ID" value="MBZ5739746.1"/>
    <property type="molecule type" value="Genomic_DNA"/>
</dbReference>
<gene>
    <name evidence="3" type="ORF">K8U61_16340</name>
</gene>